<evidence type="ECO:0000313" key="14">
    <source>
        <dbReference type="EMBL" id="MFD1095053.1"/>
    </source>
</evidence>
<keyword evidence="7" id="KW-0791">Threonine biosynthesis</keyword>
<dbReference type="Gene3D" id="3.30.360.10">
    <property type="entry name" value="Dihydrodipicolinate Reductase, domain 2"/>
    <property type="match status" value="1"/>
</dbReference>
<dbReference type="EC" id="1.1.1.3" evidence="5"/>
<comment type="similarity">
    <text evidence="4">Belongs to the homoserine dehydrogenase family.</text>
</comment>
<evidence type="ECO:0000256" key="5">
    <source>
        <dbReference type="ARBA" id="ARBA00013213"/>
    </source>
</evidence>
<keyword evidence="10" id="KW-0486">Methionine biosynthesis</keyword>
<dbReference type="PANTHER" id="PTHR43070">
    <property type="match status" value="1"/>
</dbReference>
<keyword evidence="6" id="KW-0028">Amino-acid biosynthesis</keyword>
<accession>A0ABW3NND2</accession>
<dbReference type="Pfam" id="PF03447">
    <property type="entry name" value="NAD_binding_3"/>
    <property type="match status" value="1"/>
</dbReference>
<evidence type="ECO:0000256" key="11">
    <source>
        <dbReference type="ARBA" id="ARBA00048841"/>
    </source>
</evidence>
<dbReference type="PANTHER" id="PTHR43070:SF3">
    <property type="entry name" value="HOMOSERINE DEHYDROGENASE"/>
    <property type="match status" value="1"/>
</dbReference>
<dbReference type="Proteomes" id="UP001597131">
    <property type="component" value="Unassembled WGS sequence"/>
</dbReference>
<sequence>MKKINLILFGIGNVGATLLDQLLEAREAWKAEGILLSIPVIAGSEKVLFTKEDLPADWREEFREKAQDYNIGSILKFVSEKGFQNLIAIDATASSEFVENYIELVRSGFHLVAANKIANSLSAEFYAELRKELKSNNKHFLYETNVGAGLPVLETLRNLHLSGEKVNRVRGVFSGSLSFIFNRFSESDKSFSEVLKEAGEFGFTEPDAREDLSGKDVGRKLLILARELRLQKEFSEVDIQSLIPENLGENTSEEEFRRRIPELDEIFQNHKKTQNKNSVLRYIGELSVEDAHLETRLVSTPEDSPLGQLRGADNVIEIYTDSYNEYPLVIRGAGAGAAVTARGLVTDVLKLSERLN</sequence>
<dbReference type="Gene3D" id="3.40.50.720">
    <property type="entry name" value="NAD(P)-binding Rossmann-like Domain"/>
    <property type="match status" value="1"/>
</dbReference>
<proteinExistence type="inferred from homology"/>
<comment type="catalytic activity">
    <reaction evidence="11">
        <text>L-homoserine + NADP(+) = L-aspartate 4-semialdehyde + NADPH + H(+)</text>
        <dbReference type="Rhea" id="RHEA:15761"/>
        <dbReference type="ChEBI" id="CHEBI:15378"/>
        <dbReference type="ChEBI" id="CHEBI:57476"/>
        <dbReference type="ChEBI" id="CHEBI:57783"/>
        <dbReference type="ChEBI" id="CHEBI:58349"/>
        <dbReference type="ChEBI" id="CHEBI:537519"/>
        <dbReference type="EC" id="1.1.1.3"/>
    </reaction>
    <physiologicalReaction direction="right-to-left" evidence="11">
        <dbReference type="Rhea" id="RHEA:15763"/>
    </physiologicalReaction>
</comment>
<dbReference type="SUPFAM" id="SSF51735">
    <property type="entry name" value="NAD(P)-binding Rossmann-fold domains"/>
    <property type="match status" value="1"/>
</dbReference>
<name>A0ABW3NND2_9FLAO</name>
<evidence type="ECO:0000256" key="4">
    <source>
        <dbReference type="ARBA" id="ARBA00006753"/>
    </source>
</evidence>
<evidence type="ECO:0000313" key="15">
    <source>
        <dbReference type="Proteomes" id="UP001597131"/>
    </source>
</evidence>
<protein>
    <recommendedName>
        <fullName evidence="5">homoserine dehydrogenase</fullName>
        <ecNumber evidence="5">1.1.1.3</ecNumber>
    </recommendedName>
</protein>
<organism evidence="14 15">
    <name type="scientific">Salegentibacter chungangensis</name>
    <dbReference type="NCBI Taxonomy" id="1335724"/>
    <lineage>
        <taxon>Bacteria</taxon>
        <taxon>Pseudomonadati</taxon>
        <taxon>Bacteroidota</taxon>
        <taxon>Flavobacteriia</taxon>
        <taxon>Flavobacteriales</taxon>
        <taxon>Flavobacteriaceae</taxon>
        <taxon>Salegentibacter</taxon>
    </lineage>
</organism>
<evidence type="ECO:0000256" key="1">
    <source>
        <dbReference type="ARBA" id="ARBA00001920"/>
    </source>
</evidence>
<evidence type="ECO:0000256" key="7">
    <source>
        <dbReference type="ARBA" id="ARBA00022697"/>
    </source>
</evidence>
<dbReference type="InterPro" id="IPR011147">
    <property type="entry name" value="Bifunc_Aspkin/hSer_DH"/>
</dbReference>
<evidence type="ECO:0000259" key="12">
    <source>
        <dbReference type="Pfam" id="PF00742"/>
    </source>
</evidence>
<dbReference type="InterPro" id="IPR022697">
    <property type="entry name" value="HDH_short"/>
</dbReference>
<dbReference type="InterPro" id="IPR005106">
    <property type="entry name" value="Asp/hSer_DH_NAD-bd"/>
</dbReference>
<evidence type="ECO:0000256" key="10">
    <source>
        <dbReference type="ARBA" id="ARBA00023167"/>
    </source>
</evidence>
<comment type="cofactor">
    <cofactor evidence="1">
        <name>a metal cation</name>
        <dbReference type="ChEBI" id="CHEBI:25213"/>
    </cofactor>
</comment>
<comment type="pathway">
    <text evidence="3">Amino-acid biosynthesis; L-methionine biosynthesis via de novo pathway; L-homoserine from L-aspartate: step 3/3.</text>
</comment>
<dbReference type="SUPFAM" id="SSF55347">
    <property type="entry name" value="Glyceraldehyde-3-phosphate dehydrogenase-like, C-terminal domain"/>
    <property type="match status" value="1"/>
</dbReference>
<keyword evidence="14" id="KW-0808">Transferase</keyword>
<dbReference type="EMBL" id="JBHTLI010000001">
    <property type="protein sequence ID" value="MFD1095053.1"/>
    <property type="molecule type" value="Genomic_DNA"/>
</dbReference>
<gene>
    <name evidence="14" type="ORF">ACFQ3Q_04770</name>
</gene>
<evidence type="ECO:0000256" key="2">
    <source>
        <dbReference type="ARBA" id="ARBA00005056"/>
    </source>
</evidence>
<feature type="domain" description="Homoserine dehydrogenase catalytic" evidence="12">
    <location>
        <begin position="151"/>
        <end position="349"/>
    </location>
</feature>
<reference evidence="15" key="1">
    <citation type="journal article" date="2019" name="Int. J. Syst. Evol. Microbiol.">
        <title>The Global Catalogue of Microorganisms (GCM) 10K type strain sequencing project: providing services to taxonomists for standard genome sequencing and annotation.</title>
        <authorList>
            <consortium name="The Broad Institute Genomics Platform"/>
            <consortium name="The Broad Institute Genome Sequencing Center for Infectious Disease"/>
            <person name="Wu L."/>
            <person name="Ma J."/>
        </authorList>
    </citation>
    <scope>NUCLEOTIDE SEQUENCE [LARGE SCALE GENOMIC DNA]</scope>
    <source>
        <strain evidence="15">CCUG 64793</strain>
    </source>
</reference>
<dbReference type="InterPro" id="IPR001342">
    <property type="entry name" value="HDH_cat"/>
</dbReference>
<comment type="caution">
    <text evidence="14">The sequence shown here is derived from an EMBL/GenBank/DDBJ whole genome shotgun (WGS) entry which is preliminary data.</text>
</comment>
<dbReference type="InterPro" id="IPR036291">
    <property type="entry name" value="NAD(P)-bd_dom_sf"/>
</dbReference>
<evidence type="ECO:0000256" key="9">
    <source>
        <dbReference type="ARBA" id="ARBA00023002"/>
    </source>
</evidence>
<evidence type="ECO:0000256" key="3">
    <source>
        <dbReference type="ARBA" id="ARBA00005062"/>
    </source>
</evidence>
<evidence type="ECO:0000256" key="6">
    <source>
        <dbReference type="ARBA" id="ARBA00022605"/>
    </source>
</evidence>
<dbReference type="Pfam" id="PF00742">
    <property type="entry name" value="Homoserine_dh"/>
    <property type="match status" value="1"/>
</dbReference>
<evidence type="ECO:0000259" key="13">
    <source>
        <dbReference type="Pfam" id="PF03447"/>
    </source>
</evidence>
<dbReference type="GO" id="GO:0016301">
    <property type="term" value="F:kinase activity"/>
    <property type="evidence" value="ECO:0007669"/>
    <property type="project" value="UniProtKB-KW"/>
</dbReference>
<keyword evidence="9" id="KW-0560">Oxidoreductase</keyword>
<keyword evidence="15" id="KW-1185">Reference proteome</keyword>
<dbReference type="RefSeq" id="WP_380743456.1">
    <property type="nucleotide sequence ID" value="NZ_JBHTLI010000001.1"/>
</dbReference>
<feature type="domain" description="Aspartate/homoserine dehydrogenase NAD-binding" evidence="13">
    <location>
        <begin position="10"/>
        <end position="143"/>
    </location>
</feature>
<keyword evidence="14" id="KW-0418">Kinase</keyword>
<evidence type="ECO:0000256" key="8">
    <source>
        <dbReference type="ARBA" id="ARBA00022857"/>
    </source>
</evidence>
<dbReference type="PIRSF" id="PIRSF036497">
    <property type="entry name" value="HDH_short"/>
    <property type="match status" value="1"/>
</dbReference>
<comment type="pathway">
    <text evidence="2">Amino-acid biosynthesis; L-threonine biosynthesis; L-threonine from L-aspartate: step 3/5.</text>
</comment>
<keyword evidence="8" id="KW-0521">NADP</keyword>